<evidence type="ECO:0000256" key="6">
    <source>
        <dbReference type="ARBA" id="ARBA00023295"/>
    </source>
</evidence>
<name>A0ABY4U7T7_9SPHN</name>
<gene>
    <name evidence="8" type="ORF">NCF85_02275</name>
</gene>
<dbReference type="SUPFAM" id="SSF53955">
    <property type="entry name" value="Lysozyme-like"/>
    <property type="match status" value="1"/>
</dbReference>
<evidence type="ECO:0000256" key="2">
    <source>
        <dbReference type="ARBA" id="ARBA00022529"/>
    </source>
</evidence>
<dbReference type="Proteomes" id="UP001056619">
    <property type="component" value="Chromosome"/>
</dbReference>
<keyword evidence="9" id="KW-1185">Reference proteome</keyword>
<protein>
    <recommendedName>
        <fullName evidence="7">Lysozyme</fullName>
        <ecNumber evidence="7">3.2.1.17</ecNumber>
    </recommendedName>
</protein>
<keyword evidence="4 7" id="KW-0378">Hydrolase</keyword>
<dbReference type="HAMAP" id="MF_04110">
    <property type="entry name" value="ENDOLYSIN_T4"/>
    <property type="match status" value="1"/>
</dbReference>
<comment type="similarity">
    <text evidence="7">Belongs to the glycosyl hydrolase 24 family.</text>
</comment>
<dbReference type="InterPro" id="IPR023347">
    <property type="entry name" value="Lysozyme_dom_sf"/>
</dbReference>
<dbReference type="InterPro" id="IPR034690">
    <property type="entry name" value="Endolysin_T4_type"/>
</dbReference>
<evidence type="ECO:0000256" key="3">
    <source>
        <dbReference type="ARBA" id="ARBA00022638"/>
    </source>
</evidence>
<evidence type="ECO:0000256" key="5">
    <source>
        <dbReference type="ARBA" id="ARBA00023200"/>
    </source>
</evidence>
<accession>A0ABY4U7T7</accession>
<dbReference type="Gene3D" id="1.10.530.40">
    <property type="match status" value="1"/>
</dbReference>
<dbReference type="EC" id="3.2.1.17" evidence="7"/>
<dbReference type="InterPro" id="IPR023346">
    <property type="entry name" value="Lysozyme-like_dom_sf"/>
</dbReference>
<evidence type="ECO:0000256" key="4">
    <source>
        <dbReference type="ARBA" id="ARBA00022801"/>
    </source>
</evidence>
<dbReference type="EMBL" id="CP098494">
    <property type="protein sequence ID" value="USA61831.1"/>
    <property type="molecule type" value="Genomic_DNA"/>
</dbReference>
<dbReference type="RefSeq" id="WP_301642388.1">
    <property type="nucleotide sequence ID" value="NZ_CP098494.1"/>
</dbReference>
<keyword evidence="2 7" id="KW-0929">Antimicrobial</keyword>
<organism evidence="8 9">
    <name type="scientific">Qipengyuania citrea</name>
    <dbReference type="NCBI Taxonomy" id="225971"/>
    <lineage>
        <taxon>Bacteria</taxon>
        <taxon>Pseudomonadati</taxon>
        <taxon>Pseudomonadota</taxon>
        <taxon>Alphaproteobacteria</taxon>
        <taxon>Sphingomonadales</taxon>
        <taxon>Erythrobacteraceae</taxon>
        <taxon>Qipengyuania</taxon>
    </lineage>
</organism>
<reference evidence="8 9" key="1">
    <citation type="submission" date="2022-06" db="EMBL/GenBank/DDBJ databases">
        <authorList>
            <person name="Liu G."/>
        </authorList>
    </citation>
    <scope>NUCLEOTIDE SEQUENCE [LARGE SCALE GENOMIC DNA]</scope>
    <source>
        <strain evidence="8 9">E4</strain>
    </source>
</reference>
<dbReference type="InterPro" id="IPR051018">
    <property type="entry name" value="Bacteriophage_GH24"/>
</dbReference>
<keyword evidence="3 7" id="KW-0081">Bacteriolytic enzyme</keyword>
<dbReference type="PANTHER" id="PTHR38107">
    <property type="match status" value="1"/>
</dbReference>
<dbReference type="InterPro" id="IPR033907">
    <property type="entry name" value="Endolysin_autolysin"/>
</dbReference>
<dbReference type="Pfam" id="PF00959">
    <property type="entry name" value="Phage_lysozyme"/>
    <property type="match status" value="1"/>
</dbReference>
<comment type="catalytic activity">
    <reaction evidence="1 7">
        <text>Hydrolysis of (1-&gt;4)-beta-linkages between N-acetylmuramic acid and N-acetyl-D-glucosamine residues in a peptidoglycan and between N-acetyl-D-glucosamine residues in chitodextrins.</text>
        <dbReference type="EC" id="3.2.1.17"/>
    </reaction>
</comment>
<keyword evidence="6 7" id="KW-0326">Glycosidase</keyword>
<evidence type="ECO:0000256" key="7">
    <source>
        <dbReference type="RuleBase" id="RU003788"/>
    </source>
</evidence>
<evidence type="ECO:0000313" key="8">
    <source>
        <dbReference type="EMBL" id="USA61831.1"/>
    </source>
</evidence>
<dbReference type="CDD" id="cd00737">
    <property type="entry name" value="lyz_endolysin_autolysin"/>
    <property type="match status" value="1"/>
</dbReference>
<dbReference type="InterPro" id="IPR002196">
    <property type="entry name" value="Glyco_hydro_24"/>
</dbReference>
<proteinExistence type="inferred from homology"/>
<evidence type="ECO:0000256" key="1">
    <source>
        <dbReference type="ARBA" id="ARBA00000632"/>
    </source>
</evidence>
<dbReference type="PANTHER" id="PTHR38107:SF3">
    <property type="entry name" value="LYSOZYME RRRD-RELATED"/>
    <property type="match status" value="1"/>
</dbReference>
<sequence length="192" mass="20680">MNRKPLFDIVRNLLGRGLRQSEVDTLDKAIDTMTGVAGGTREVSSAGIRLIQQFEGCARVRGDGMVEAYPDPGSGGDPWTIGWGATGPGIGPGTVWTREECDQRLAADIERHARDVVQAIGDAPTSQAQFDALVSFHYNTGAIARSTLLKRHLAGDHAGAAKEFHRWVYAAGRVLKGLIRRRRAEAALYGAA</sequence>
<evidence type="ECO:0000313" key="9">
    <source>
        <dbReference type="Proteomes" id="UP001056619"/>
    </source>
</evidence>
<keyword evidence="5" id="KW-1035">Host cytoplasm</keyword>